<reference evidence="3" key="1">
    <citation type="submission" date="2009-03" db="EMBL/GenBank/DDBJ databases">
        <title>Complete genome sequence of Edwardsiella ictaluri 93-146.</title>
        <authorList>
            <person name="Williams M.L."/>
            <person name="Gillaspy A.F."/>
            <person name="Dyer D.W."/>
            <person name="Thune R.L."/>
            <person name="Waldbieser G.C."/>
            <person name="Schuster S.C."/>
            <person name="Gipson J."/>
            <person name="Zaitshik J."/>
            <person name="Landry C."/>
            <person name="Lawrence M.L."/>
        </authorList>
    </citation>
    <scope>NUCLEOTIDE SEQUENCE [LARGE SCALE GENOMIC DNA]</scope>
    <source>
        <strain evidence="3">93-146</strain>
    </source>
</reference>
<name>C5BH53_EDWI9</name>
<dbReference type="EMBL" id="CP001600">
    <property type="protein sequence ID" value="ACR67736.1"/>
    <property type="molecule type" value="Genomic_DNA"/>
</dbReference>
<sequence>MIGMVTIGVVLGYLTRNAIAAPAWKTPCVSQSNIIATYSACDTIMQPVAGYMLDPLGTQIDYAVFTVIWT</sequence>
<accession>C5BH53</accession>
<evidence type="ECO:0000313" key="2">
    <source>
        <dbReference type="EMBL" id="ACR67736.1"/>
    </source>
</evidence>
<feature type="chain" id="PRO_5002948571" evidence="1">
    <location>
        <begin position="21"/>
        <end position="70"/>
    </location>
</feature>
<organism evidence="2 3">
    <name type="scientific">Edwardsiella ictaluri (strain 93-146)</name>
    <dbReference type="NCBI Taxonomy" id="634503"/>
    <lineage>
        <taxon>Bacteria</taxon>
        <taxon>Pseudomonadati</taxon>
        <taxon>Pseudomonadota</taxon>
        <taxon>Gammaproteobacteria</taxon>
        <taxon>Enterobacterales</taxon>
        <taxon>Hafniaceae</taxon>
        <taxon>Edwardsiella</taxon>
    </lineage>
</organism>
<evidence type="ECO:0000256" key="1">
    <source>
        <dbReference type="SAM" id="SignalP"/>
    </source>
</evidence>
<gene>
    <name evidence="2" type="ordered locus">NT01EI_0501</name>
</gene>
<reference evidence="2 3" key="2">
    <citation type="journal article" date="2012" name="J. Bacteriol.">
        <title>Genome Sequence of Edwardsiella ictaluri 93-146, a Strain Associated with a Natural Channel Catfish Outbreak of Enteric Septicemia of Catfish.</title>
        <authorList>
            <person name="Williams M.L."/>
            <person name="Gillaspy A.F."/>
            <person name="Dyer D.W."/>
            <person name="Thune R.L."/>
            <person name="Waldbieser G.C."/>
            <person name="Schuster S.C."/>
            <person name="Gipson J."/>
            <person name="Zaitshik J."/>
            <person name="Landry C."/>
            <person name="Banes M.M."/>
            <person name="Lawrence M.L."/>
        </authorList>
    </citation>
    <scope>NUCLEOTIDE SEQUENCE [LARGE SCALE GENOMIC DNA]</scope>
    <source>
        <strain evidence="2 3">93-146</strain>
    </source>
</reference>
<evidence type="ECO:0000313" key="3">
    <source>
        <dbReference type="Proteomes" id="UP000001485"/>
    </source>
</evidence>
<dbReference type="Proteomes" id="UP000001485">
    <property type="component" value="Chromosome"/>
</dbReference>
<dbReference type="KEGG" id="eic:NT01EI_0501"/>
<dbReference type="HOGENOM" id="CLU_2595820_0_0_6"/>
<feature type="signal peptide" evidence="1">
    <location>
        <begin position="1"/>
        <end position="20"/>
    </location>
</feature>
<dbReference type="AlphaFoldDB" id="C5BH53"/>
<keyword evidence="1" id="KW-0732">Signal</keyword>
<proteinExistence type="predicted"/>
<protein>
    <submittedName>
        <fullName evidence="2">Uncharacterized protein</fullName>
    </submittedName>
</protein>